<proteinExistence type="predicted"/>
<accession>A0ABP8GFY2</accession>
<dbReference type="SUPFAM" id="SSF48498">
    <property type="entry name" value="Tetracyclin repressor-like, C-terminal domain"/>
    <property type="match status" value="1"/>
</dbReference>
<dbReference type="InterPro" id="IPR009057">
    <property type="entry name" value="Homeodomain-like_sf"/>
</dbReference>
<name>A0ABP8GFY2_9SPHI</name>
<dbReference type="InterPro" id="IPR001647">
    <property type="entry name" value="HTH_TetR"/>
</dbReference>
<dbReference type="InterPro" id="IPR036271">
    <property type="entry name" value="Tet_transcr_reg_TetR-rel_C_sf"/>
</dbReference>
<evidence type="ECO:0000256" key="3">
    <source>
        <dbReference type="SAM" id="Phobius"/>
    </source>
</evidence>
<evidence type="ECO:0000256" key="1">
    <source>
        <dbReference type="ARBA" id="ARBA00023125"/>
    </source>
</evidence>
<feature type="DNA-binding region" description="H-T-H motif" evidence="2">
    <location>
        <begin position="29"/>
        <end position="48"/>
    </location>
</feature>
<dbReference type="EMBL" id="BAABFT010000005">
    <property type="protein sequence ID" value="GAA4323688.1"/>
    <property type="molecule type" value="Genomic_DNA"/>
</dbReference>
<organism evidence="5 6">
    <name type="scientific">Mucilaginibacter gynuensis</name>
    <dbReference type="NCBI Taxonomy" id="1302236"/>
    <lineage>
        <taxon>Bacteria</taxon>
        <taxon>Pseudomonadati</taxon>
        <taxon>Bacteroidota</taxon>
        <taxon>Sphingobacteriia</taxon>
        <taxon>Sphingobacteriales</taxon>
        <taxon>Sphingobacteriaceae</taxon>
        <taxon>Mucilaginibacter</taxon>
    </lineage>
</organism>
<protein>
    <submittedName>
        <fullName evidence="5">TetR/AcrR family transcriptional regulator</fullName>
    </submittedName>
</protein>
<keyword evidence="3" id="KW-1133">Transmembrane helix</keyword>
<keyword evidence="3" id="KW-0472">Membrane</keyword>
<comment type="caution">
    <text evidence="5">The sequence shown here is derived from an EMBL/GenBank/DDBJ whole genome shotgun (WGS) entry which is preliminary data.</text>
</comment>
<evidence type="ECO:0000259" key="4">
    <source>
        <dbReference type="PROSITE" id="PS50977"/>
    </source>
</evidence>
<dbReference type="PROSITE" id="PS50977">
    <property type="entry name" value="HTH_TETR_2"/>
    <property type="match status" value="1"/>
</dbReference>
<evidence type="ECO:0000313" key="6">
    <source>
        <dbReference type="Proteomes" id="UP001500582"/>
    </source>
</evidence>
<feature type="transmembrane region" description="Helical" evidence="3">
    <location>
        <begin position="149"/>
        <end position="167"/>
    </location>
</feature>
<keyword evidence="3" id="KW-0812">Transmembrane</keyword>
<sequence length="206" mass="23764">MPLKNTGTEQLIKETTKRILFAEGRLYATTQEIADAAGINRSAVHYYFKTRDLLIAEVFEESMTALSVRLDQAMQSKLTFDRKIAELIDIYLAEMIAYPYEETFMVTEINSAGQKLVSNIREAPVASFLREVAAEMEAGRLEKMDPVHFLINLFGLLSYPIIMAPLYQQFFQLTKDDFDRIIHQRRQLVYKMLLKDSYSKLEGAQE</sequence>
<dbReference type="Gene3D" id="1.10.357.10">
    <property type="entry name" value="Tetracycline Repressor, domain 2"/>
    <property type="match status" value="1"/>
</dbReference>
<dbReference type="SUPFAM" id="SSF46689">
    <property type="entry name" value="Homeodomain-like"/>
    <property type="match status" value="1"/>
</dbReference>
<keyword evidence="6" id="KW-1185">Reference proteome</keyword>
<evidence type="ECO:0000256" key="2">
    <source>
        <dbReference type="PROSITE-ProRule" id="PRU00335"/>
    </source>
</evidence>
<evidence type="ECO:0000313" key="5">
    <source>
        <dbReference type="EMBL" id="GAA4323688.1"/>
    </source>
</evidence>
<feature type="domain" description="HTH tetR-type" evidence="4">
    <location>
        <begin position="6"/>
        <end position="66"/>
    </location>
</feature>
<dbReference type="RefSeq" id="WP_345211398.1">
    <property type="nucleotide sequence ID" value="NZ_BAABFT010000005.1"/>
</dbReference>
<reference evidence="6" key="1">
    <citation type="journal article" date="2019" name="Int. J. Syst. Evol. Microbiol.">
        <title>The Global Catalogue of Microorganisms (GCM) 10K type strain sequencing project: providing services to taxonomists for standard genome sequencing and annotation.</title>
        <authorList>
            <consortium name="The Broad Institute Genomics Platform"/>
            <consortium name="The Broad Institute Genome Sequencing Center for Infectious Disease"/>
            <person name="Wu L."/>
            <person name="Ma J."/>
        </authorList>
    </citation>
    <scope>NUCLEOTIDE SEQUENCE [LARGE SCALE GENOMIC DNA]</scope>
    <source>
        <strain evidence="6">JCM 17705</strain>
    </source>
</reference>
<dbReference type="Proteomes" id="UP001500582">
    <property type="component" value="Unassembled WGS sequence"/>
</dbReference>
<keyword evidence="1 2" id="KW-0238">DNA-binding</keyword>
<dbReference type="Pfam" id="PF00440">
    <property type="entry name" value="TetR_N"/>
    <property type="match status" value="1"/>
</dbReference>
<gene>
    <name evidence="5" type="ORF">GCM10023149_24790</name>
</gene>